<dbReference type="Proteomes" id="UP000324479">
    <property type="component" value="Unassembled WGS sequence"/>
</dbReference>
<dbReference type="RefSeq" id="WP_150075108.1">
    <property type="nucleotide sequence ID" value="NZ_VWOX01000002.1"/>
</dbReference>
<evidence type="ECO:0000259" key="1">
    <source>
        <dbReference type="Pfam" id="PF06439"/>
    </source>
</evidence>
<reference evidence="2 3" key="1">
    <citation type="submission" date="2019-08" db="EMBL/GenBank/DDBJ databases">
        <authorList>
            <person name="Dhanesh K."/>
            <person name="Kumar G."/>
            <person name="Sasikala C."/>
            <person name="Venkata Ramana C."/>
        </authorList>
    </citation>
    <scope>NUCLEOTIDE SEQUENCE [LARGE SCALE GENOMIC DNA]</scope>
    <source>
        <strain evidence="2 3">JC645</strain>
    </source>
</reference>
<protein>
    <submittedName>
        <fullName evidence="2">DUF1080 domain-containing protein</fullName>
    </submittedName>
</protein>
<name>A0A5M6DEW8_9BACT</name>
<proteinExistence type="predicted"/>
<dbReference type="GO" id="GO:0016787">
    <property type="term" value="F:hydrolase activity"/>
    <property type="evidence" value="ECO:0007669"/>
    <property type="project" value="InterPro"/>
</dbReference>
<gene>
    <name evidence="2" type="ORF">FYK55_04180</name>
</gene>
<dbReference type="Gene3D" id="2.60.120.560">
    <property type="entry name" value="Exo-inulinase, domain 1"/>
    <property type="match status" value="1"/>
</dbReference>
<sequence length="232" mass="25876">MTPFGSLFPVKVVRVTLVAVLGCCLPSPPVRGQDTGIQDQASSSQVKLFDGKTLQGFNGDEAWFRVQDGVIIAGSLEKPIPHNYFLCTDKTYSDFELTVEAKLVGQGNNAGVQFRTKRIPNDTEVIGYQADIGFVNQSTPCWGALYDESRRRKFLDESPQKAMKALKRGDWNQLKVIAKGDHIQIFLNGVQTVDYVEQDPKIEREGVIALQVHSGPPLEAHYRNLQLRILED</sequence>
<dbReference type="EMBL" id="VWOX01000002">
    <property type="protein sequence ID" value="KAA5546101.1"/>
    <property type="molecule type" value="Genomic_DNA"/>
</dbReference>
<dbReference type="Pfam" id="PF06439">
    <property type="entry name" value="3keto-disac_hyd"/>
    <property type="match status" value="1"/>
</dbReference>
<evidence type="ECO:0000313" key="3">
    <source>
        <dbReference type="Proteomes" id="UP000324479"/>
    </source>
</evidence>
<dbReference type="InterPro" id="IPR010496">
    <property type="entry name" value="AL/BT2_dom"/>
</dbReference>
<keyword evidence="3" id="KW-1185">Reference proteome</keyword>
<dbReference type="AlphaFoldDB" id="A0A5M6DEW8"/>
<organism evidence="2 3">
    <name type="scientific">Roseiconus nitratireducens</name>
    <dbReference type="NCBI Taxonomy" id="2605748"/>
    <lineage>
        <taxon>Bacteria</taxon>
        <taxon>Pseudomonadati</taxon>
        <taxon>Planctomycetota</taxon>
        <taxon>Planctomycetia</taxon>
        <taxon>Pirellulales</taxon>
        <taxon>Pirellulaceae</taxon>
        <taxon>Roseiconus</taxon>
    </lineage>
</organism>
<feature type="domain" description="3-keto-alpha-glucoside-1,2-lyase/3-keto-2-hydroxy-glucal hydratase" evidence="1">
    <location>
        <begin position="46"/>
        <end position="228"/>
    </location>
</feature>
<comment type="caution">
    <text evidence="2">The sequence shown here is derived from an EMBL/GenBank/DDBJ whole genome shotgun (WGS) entry which is preliminary data.</text>
</comment>
<accession>A0A5M6DEW8</accession>
<evidence type="ECO:0000313" key="2">
    <source>
        <dbReference type="EMBL" id="KAA5546101.1"/>
    </source>
</evidence>